<organism evidence="9 10">
    <name type="scientific">Poseidonibacter parvus</name>
    <dbReference type="NCBI Taxonomy" id="1850254"/>
    <lineage>
        <taxon>Bacteria</taxon>
        <taxon>Pseudomonadati</taxon>
        <taxon>Campylobacterota</taxon>
        <taxon>Epsilonproteobacteria</taxon>
        <taxon>Campylobacterales</taxon>
        <taxon>Arcobacteraceae</taxon>
        <taxon>Poseidonibacter</taxon>
    </lineage>
</organism>
<feature type="domain" description="RDD" evidence="8">
    <location>
        <begin position="32"/>
        <end position="154"/>
    </location>
</feature>
<feature type="transmembrane region" description="Helical" evidence="7">
    <location>
        <begin position="40"/>
        <end position="59"/>
    </location>
</feature>
<evidence type="ECO:0000256" key="5">
    <source>
        <dbReference type="ARBA" id="ARBA00023136"/>
    </source>
</evidence>
<feature type="transmembrane region" description="Helical" evidence="7">
    <location>
        <begin position="71"/>
        <end position="91"/>
    </location>
</feature>
<evidence type="ECO:0000313" key="10">
    <source>
        <dbReference type="Proteomes" id="UP000186074"/>
    </source>
</evidence>
<comment type="subcellular location">
    <subcellularLocation>
        <location evidence="1">Cell membrane</location>
        <topology evidence="1">Multi-pass membrane protein</topology>
    </subcellularLocation>
</comment>
<feature type="region of interest" description="Disordered" evidence="6">
    <location>
        <begin position="1"/>
        <end position="27"/>
    </location>
</feature>
<dbReference type="RefSeq" id="WP_076089028.1">
    <property type="nucleotide sequence ID" value="NZ_CP019070.1"/>
</dbReference>
<keyword evidence="2" id="KW-1003">Cell membrane</keyword>
<keyword evidence="5 7" id="KW-0472">Membrane</keyword>
<dbReference type="OrthoDB" id="5349007at2"/>
<evidence type="ECO:0000256" key="7">
    <source>
        <dbReference type="SAM" id="Phobius"/>
    </source>
</evidence>
<evidence type="ECO:0000256" key="1">
    <source>
        <dbReference type="ARBA" id="ARBA00004651"/>
    </source>
</evidence>
<evidence type="ECO:0000256" key="2">
    <source>
        <dbReference type="ARBA" id="ARBA00022475"/>
    </source>
</evidence>
<keyword evidence="3 7" id="KW-0812">Transmembrane</keyword>
<keyword evidence="4 7" id="KW-1133">Transmembrane helix</keyword>
<accession>A0A1P8KQP1</accession>
<dbReference type="InterPro" id="IPR051791">
    <property type="entry name" value="Pra-immunoreactive"/>
</dbReference>
<evidence type="ECO:0000256" key="4">
    <source>
        <dbReference type="ARBA" id="ARBA00022989"/>
    </source>
</evidence>
<proteinExistence type="predicted"/>
<name>A0A1P8KQP1_9BACT</name>
<dbReference type="Proteomes" id="UP000186074">
    <property type="component" value="Chromosome"/>
</dbReference>
<keyword evidence="10" id="KW-1185">Reference proteome</keyword>
<reference evidence="9 10" key="1">
    <citation type="submission" date="2017-01" db="EMBL/GenBank/DDBJ databases">
        <title>Genome sequencing of Arcobacter sp. LPB0137.</title>
        <authorList>
            <person name="Lee G.-W."/>
            <person name="Yi H."/>
        </authorList>
    </citation>
    <scope>NUCLEOTIDE SEQUENCE [LARGE SCALE GENOMIC DNA]</scope>
    <source>
        <strain evidence="9 10">LPB0137</strain>
    </source>
</reference>
<dbReference type="InterPro" id="IPR010432">
    <property type="entry name" value="RDD"/>
</dbReference>
<dbReference type="EMBL" id="CP019070">
    <property type="protein sequence ID" value="APW66841.1"/>
    <property type="molecule type" value="Genomic_DNA"/>
</dbReference>
<evidence type="ECO:0000256" key="3">
    <source>
        <dbReference type="ARBA" id="ARBA00022692"/>
    </source>
</evidence>
<evidence type="ECO:0000256" key="6">
    <source>
        <dbReference type="SAM" id="MobiDB-lite"/>
    </source>
</evidence>
<dbReference type="KEGG" id="alp:LPB137_13715"/>
<evidence type="ECO:0000259" key="8">
    <source>
        <dbReference type="Pfam" id="PF06271"/>
    </source>
</evidence>
<sequence length="160" mass="18481">MARWRDTKQNRKTQENENTSIKEEKTQVDSSSVSSRLRAFLTDTFLITTPIFYVVIYFIMGSGEAFSEDRIQGWSIILIIHLLIIIFFWFVKNQTPGLKAYALKVVDATSKGKISLIQSLIRYVATLFAVVSFFLIFLPFIRKDKKTFQDLISNTIIVPE</sequence>
<gene>
    <name evidence="9" type="ORF">LPB137_13715</name>
</gene>
<feature type="transmembrane region" description="Helical" evidence="7">
    <location>
        <begin position="120"/>
        <end position="141"/>
    </location>
</feature>
<dbReference type="PANTHER" id="PTHR36115:SF4">
    <property type="entry name" value="MEMBRANE PROTEIN"/>
    <property type="match status" value="1"/>
</dbReference>
<dbReference type="Pfam" id="PF06271">
    <property type="entry name" value="RDD"/>
    <property type="match status" value="1"/>
</dbReference>
<dbReference type="GO" id="GO:0005886">
    <property type="term" value="C:plasma membrane"/>
    <property type="evidence" value="ECO:0007669"/>
    <property type="project" value="UniProtKB-SubCell"/>
</dbReference>
<dbReference type="PANTHER" id="PTHR36115">
    <property type="entry name" value="PROLINE-RICH ANTIGEN HOMOLOG-RELATED"/>
    <property type="match status" value="1"/>
</dbReference>
<dbReference type="STRING" id="1850254.LPB137_13715"/>
<protein>
    <recommendedName>
        <fullName evidence="8">RDD domain-containing protein</fullName>
    </recommendedName>
</protein>
<dbReference type="AlphaFoldDB" id="A0A1P8KQP1"/>
<evidence type="ECO:0000313" key="9">
    <source>
        <dbReference type="EMBL" id="APW66841.1"/>
    </source>
</evidence>